<sequence length="114" mass="12948">MWLFPSKAFWLFYGPKAYGRRPHVRSKTVLASFVRILLCEGDLHHPSGGNCSGRSCWFMVSWAHQNGRDANLWKGNIQILYTDSNPDPPVKALVDRLFLVCCQTGCTCRVGPKY</sequence>
<evidence type="ECO:0000313" key="2">
    <source>
        <dbReference type="Proteomes" id="UP000327118"/>
    </source>
</evidence>
<accession>A0A5N6ZE58</accession>
<protein>
    <submittedName>
        <fullName evidence="1">Uncharacterized protein</fullName>
    </submittedName>
</protein>
<organism evidence="1 2">
    <name type="scientific">Aspergillus coremiiformis</name>
    <dbReference type="NCBI Taxonomy" id="138285"/>
    <lineage>
        <taxon>Eukaryota</taxon>
        <taxon>Fungi</taxon>
        <taxon>Dikarya</taxon>
        <taxon>Ascomycota</taxon>
        <taxon>Pezizomycotina</taxon>
        <taxon>Eurotiomycetes</taxon>
        <taxon>Eurotiomycetidae</taxon>
        <taxon>Eurotiales</taxon>
        <taxon>Aspergillaceae</taxon>
        <taxon>Aspergillus</taxon>
        <taxon>Aspergillus subgen. Circumdati</taxon>
    </lineage>
</organism>
<evidence type="ECO:0000313" key="1">
    <source>
        <dbReference type="EMBL" id="KAE8355951.1"/>
    </source>
</evidence>
<dbReference type="EMBL" id="ML739044">
    <property type="protein sequence ID" value="KAE8355951.1"/>
    <property type="molecule type" value="Genomic_DNA"/>
</dbReference>
<reference evidence="2" key="1">
    <citation type="submission" date="2019-04" db="EMBL/GenBank/DDBJ databases">
        <title>Friends and foes A comparative genomics studyof 23 Aspergillus species from section Flavi.</title>
        <authorList>
            <consortium name="DOE Joint Genome Institute"/>
            <person name="Kjaerbolling I."/>
            <person name="Vesth T."/>
            <person name="Frisvad J.C."/>
            <person name="Nybo J.L."/>
            <person name="Theobald S."/>
            <person name="Kildgaard S."/>
            <person name="Isbrandt T."/>
            <person name="Kuo A."/>
            <person name="Sato A."/>
            <person name="Lyhne E.K."/>
            <person name="Kogle M.E."/>
            <person name="Wiebenga A."/>
            <person name="Kun R.S."/>
            <person name="Lubbers R.J."/>
            <person name="Makela M.R."/>
            <person name="Barry K."/>
            <person name="Chovatia M."/>
            <person name="Clum A."/>
            <person name="Daum C."/>
            <person name="Haridas S."/>
            <person name="He G."/>
            <person name="LaButti K."/>
            <person name="Lipzen A."/>
            <person name="Mondo S."/>
            <person name="Riley R."/>
            <person name="Salamov A."/>
            <person name="Simmons B.A."/>
            <person name="Magnuson J.K."/>
            <person name="Henrissat B."/>
            <person name="Mortensen U.H."/>
            <person name="Larsen T.O."/>
            <person name="Devries R.P."/>
            <person name="Grigoriev I.V."/>
            <person name="Machida M."/>
            <person name="Baker S.E."/>
            <person name="Andersen M.R."/>
        </authorList>
    </citation>
    <scope>NUCLEOTIDE SEQUENCE [LARGE SCALE GENOMIC DNA]</scope>
    <source>
        <strain evidence="2">CBS 553.77</strain>
    </source>
</reference>
<dbReference type="Proteomes" id="UP000327118">
    <property type="component" value="Unassembled WGS sequence"/>
</dbReference>
<name>A0A5N6ZE58_9EURO</name>
<gene>
    <name evidence="1" type="ORF">BDV28DRAFT_11467</name>
</gene>
<keyword evidence="2" id="KW-1185">Reference proteome</keyword>
<dbReference type="AlphaFoldDB" id="A0A5N6ZE58"/>
<proteinExistence type="predicted"/>